<dbReference type="InterPro" id="IPR051915">
    <property type="entry name" value="Cellulose_Degrad_GH3"/>
</dbReference>
<dbReference type="FunFam" id="2.60.40.10:FF:000495">
    <property type="entry name" value="Periplasmic beta-glucosidase"/>
    <property type="match status" value="1"/>
</dbReference>
<dbReference type="Gene3D" id="3.40.50.1700">
    <property type="entry name" value="Glycoside hydrolase family 3 C-terminal domain"/>
    <property type="match status" value="1"/>
</dbReference>
<dbReference type="SUPFAM" id="SSF51445">
    <property type="entry name" value="(Trans)glycosidases"/>
    <property type="match status" value="1"/>
</dbReference>
<protein>
    <recommendedName>
        <fullName evidence="3">Fibronectin type III-like domain-containing protein</fullName>
    </recommendedName>
</protein>
<evidence type="ECO:0000313" key="4">
    <source>
        <dbReference type="EMBL" id="KPL77430.1"/>
    </source>
</evidence>
<dbReference type="SMART" id="SM01217">
    <property type="entry name" value="Fn3_like"/>
    <property type="match status" value="1"/>
</dbReference>
<evidence type="ECO:0000313" key="5">
    <source>
        <dbReference type="Proteomes" id="UP000050501"/>
    </source>
</evidence>
<evidence type="ECO:0000256" key="1">
    <source>
        <dbReference type="ARBA" id="ARBA00005336"/>
    </source>
</evidence>
<evidence type="ECO:0000259" key="3">
    <source>
        <dbReference type="SMART" id="SM01217"/>
    </source>
</evidence>
<dbReference type="OrthoDB" id="9805821at2"/>
<keyword evidence="5" id="KW-1185">Reference proteome</keyword>
<dbReference type="PANTHER" id="PTHR30620:SF123">
    <property type="entry name" value="BETA-XYLOSIDASE"/>
    <property type="match status" value="1"/>
</dbReference>
<dbReference type="EMBL" id="LGCM01000060">
    <property type="protein sequence ID" value="KPL77430.1"/>
    <property type="molecule type" value="Genomic_DNA"/>
</dbReference>
<dbReference type="Pfam" id="PF00933">
    <property type="entry name" value="Glyco_hydro_3"/>
    <property type="match status" value="1"/>
</dbReference>
<dbReference type="PATRIC" id="fig|229921.5.peg.2665"/>
<dbReference type="RefSeq" id="WP_062419123.1">
    <property type="nucleotide sequence ID" value="NZ_DF967974.1"/>
</dbReference>
<dbReference type="Proteomes" id="UP000050501">
    <property type="component" value="Unassembled WGS sequence"/>
</dbReference>
<keyword evidence="2" id="KW-0378">Hydrolase</keyword>
<feature type="domain" description="Fibronectin type III-like" evidence="3">
    <location>
        <begin position="677"/>
        <end position="746"/>
    </location>
</feature>
<dbReference type="Pfam" id="PF01915">
    <property type="entry name" value="Glyco_hydro_3_C"/>
    <property type="match status" value="1"/>
</dbReference>
<dbReference type="STRING" id="229921.ADN01_16160"/>
<dbReference type="Gene3D" id="3.20.20.300">
    <property type="entry name" value="Glycoside hydrolase, family 3, N-terminal domain"/>
    <property type="match status" value="1"/>
</dbReference>
<dbReference type="InterPro" id="IPR017853">
    <property type="entry name" value="GH"/>
</dbReference>
<dbReference type="InterPro" id="IPR036881">
    <property type="entry name" value="Glyco_hydro_3_C_sf"/>
</dbReference>
<dbReference type="SUPFAM" id="SSF52279">
    <property type="entry name" value="Beta-D-glucan exohydrolase, C-terminal domain"/>
    <property type="match status" value="1"/>
</dbReference>
<dbReference type="InterPro" id="IPR013783">
    <property type="entry name" value="Ig-like_fold"/>
</dbReference>
<dbReference type="AlphaFoldDB" id="A0A0P6X3E7"/>
<comment type="caution">
    <text evidence="4">The sequence shown here is derived from an EMBL/GenBank/DDBJ whole genome shotgun (WGS) entry which is preliminary data.</text>
</comment>
<dbReference type="InterPro" id="IPR002772">
    <property type="entry name" value="Glyco_hydro_3_C"/>
</dbReference>
<proteinExistence type="inferred from homology"/>
<dbReference type="InterPro" id="IPR001764">
    <property type="entry name" value="Glyco_hydro_3_N"/>
</dbReference>
<dbReference type="Gene3D" id="2.60.40.10">
    <property type="entry name" value="Immunoglobulins"/>
    <property type="match status" value="1"/>
</dbReference>
<sequence length="777" mass="84216">MNPRSQSSIAASQAAELLGRMTLIEKITQLNSCWIQELQTDGHFHPQKIRARLGQGIGQITRLSGGTTLDPQAAAKMANTIQHQLVEHTRLGIPAIFHEECCAGSMTLGATAYPQMLGLASSFEPQLAERMTAEIRKQLRALGAHQGLAPVLDVARDPRWGRVEETFGEDPLLVSQFGVHYIRGLQSDDLRQGVMATGKHFVGHSLSQGGLNCAPVQLGWRTLWEVYLMPFQAAIREAGLASMMNAYPELDGEVVAASRRILTDLLRGKLGFDGVVVSDYEAVMMIHTYHHMAPDLQSAAALGLRAGIDVELPTAQCYNDSLVGLVESGKIPLEWVDLAVQRHLQMKFELGLFENPYVPEEGVLDVFETAEQRALALEIARKSLVLLSNHGMLPLAKTVKSLAVIGPNADDPRNLLGDYSYAAVVDLLDFQKPADSAFEKLDRAALKPHEVRVVTVRSALERQLPKTQILYAKGCDVFSEDRTGFEAAVRAAEQAEAVVLVLGDKPGLTLDSTCGETRDSADLRLPGVQEELARAVLAVGKPVVVVLINGRPLAIPELVDSAGAVLEAWIPGEEGGTAVAEALVGDINPGGKLTMTFPRSVGQLPVFYNNKPAGLKSNWYVNYVTESIRPLFPFGHGLSYTTFEYSDASVYPAQAQAGEMVEVRCTVKNTGSAAGDEVVQLYCHDLYGSTPRPVKELKGFARVSLQPGESRQVSFQLPVNLLAFYDENLDLVVEAGPVEVMLGSSSEDIRYTGSLEISGAAKTPIAQRLFGCEVQVS</sequence>
<dbReference type="PANTHER" id="PTHR30620">
    <property type="entry name" value="PERIPLASMIC BETA-GLUCOSIDASE-RELATED"/>
    <property type="match status" value="1"/>
</dbReference>
<name>A0A0P6X3E7_9CHLR</name>
<dbReference type="GO" id="GO:0009251">
    <property type="term" value="P:glucan catabolic process"/>
    <property type="evidence" value="ECO:0007669"/>
    <property type="project" value="TreeGrafter"/>
</dbReference>
<evidence type="ECO:0000256" key="2">
    <source>
        <dbReference type="ARBA" id="ARBA00022801"/>
    </source>
</evidence>
<dbReference type="GO" id="GO:0008422">
    <property type="term" value="F:beta-glucosidase activity"/>
    <property type="evidence" value="ECO:0007669"/>
    <property type="project" value="TreeGrafter"/>
</dbReference>
<accession>A0A0P6X3E7</accession>
<dbReference type="Pfam" id="PF14310">
    <property type="entry name" value="Fn3-like"/>
    <property type="match status" value="1"/>
</dbReference>
<dbReference type="InterPro" id="IPR036962">
    <property type="entry name" value="Glyco_hydro_3_N_sf"/>
</dbReference>
<reference evidence="4 5" key="1">
    <citation type="submission" date="2015-07" db="EMBL/GenBank/DDBJ databases">
        <title>Genome sequence of Levilinea saccharolytica DSM 16555.</title>
        <authorList>
            <person name="Hemp J."/>
            <person name="Ward L.M."/>
            <person name="Pace L.A."/>
            <person name="Fischer W.W."/>
        </authorList>
    </citation>
    <scope>NUCLEOTIDE SEQUENCE [LARGE SCALE GENOMIC DNA]</scope>
    <source>
        <strain evidence="4 5">KIBI-1</strain>
    </source>
</reference>
<gene>
    <name evidence="4" type="ORF">ADN01_16160</name>
</gene>
<organism evidence="4 5">
    <name type="scientific">Levilinea saccharolytica</name>
    <dbReference type="NCBI Taxonomy" id="229921"/>
    <lineage>
        <taxon>Bacteria</taxon>
        <taxon>Bacillati</taxon>
        <taxon>Chloroflexota</taxon>
        <taxon>Anaerolineae</taxon>
        <taxon>Anaerolineales</taxon>
        <taxon>Anaerolineaceae</taxon>
        <taxon>Levilinea</taxon>
    </lineage>
</organism>
<dbReference type="InterPro" id="IPR026891">
    <property type="entry name" value="Fn3-like"/>
</dbReference>
<dbReference type="PRINTS" id="PR00133">
    <property type="entry name" value="GLHYDRLASE3"/>
</dbReference>
<comment type="similarity">
    <text evidence="1">Belongs to the glycosyl hydrolase 3 family.</text>
</comment>